<keyword evidence="5 9" id="KW-0328">Glycosyltransferase</keyword>
<dbReference type="InterPro" id="IPR017853">
    <property type="entry name" value="GH"/>
</dbReference>
<dbReference type="CDD" id="cd11322">
    <property type="entry name" value="AmyAc_Glg_BE"/>
    <property type="match status" value="1"/>
</dbReference>
<evidence type="ECO:0000256" key="2">
    <source>
        <dbReference type="ARBA" id="ARBA00004964"/>
    </source>
</evidence>
<dbReference type="GO" id="GO:0005829">
    <property type="term" value="C:cytosol"/>
    <property type="evidence" value="ECO:0007669"/>
    <property type="project" value="TreeGrafter"/>
</dbReference>
<dbReference type="Gene3D" id="2.60.40.1180">
    <property type="entry name" value="Golgi alpha-mannosidase II"/>
    <property type="match status" value="1"/>
</dbReference>
<keyword evidence="6 9" id="KW-0808">Transferase</keyword>
<accession>A0A9E6Y035</accession>
<keyword evidence="7 9" id="KW-0320">Glycogen biosynthesis</keyword>
<keyword evidence="4 9" id="KW-0321">Glycogen metabolism</keyword>
<feature type="active site" description="Nucleophile" evidence="9 10">
    <location>
        <position position="402"/>
    </location>
</feature>
<dbReference type="PIRSF" id="PIRSF000463">
    <property type="entry name" value="GlgB"/>
    <property type="match status" value="1"/>
</dbReference>
<dbReference type="Proteomes" id="UP001162834">
    <property type="component" value="Chromosome"/>
</dbReference>
<dbReference type="CDD" id="cd02855">
    <property type="entry name" value="E_set_GBE_prok_N"/>
    <property type="match status" value="1"/>
</dbReference>
<evidence type="ECO:0000256" key="9">
    <source>
        <dbReference type="HAMAP-Rule" id="MF_00685"/>
    </source>
</evidence>
<dbReference type="SUPFAM" id="SSF81296">
    <property type="entry name" value="E set domains"/>
    <property type="match status" value="2"/>
</dbReference>
<dbReference type="InterPro" id="IPR054169">
    <property type="entry name" value="GlgB_N"/>
</dbReference>
<evidence type="ECO:0000256" key="1">
    <source>
        <dbReference type="ARBA" id="ARBA00000826"/>
    </source>
</evidence>
<dbReference type="GO" id="GO:0004553">
    <property type="term" value="F:hydrolase activity, hydrolyzing O-glycosyl compounds"/>
    <property type="evidence" value="ECO:0007669"/>
    <property type="project" value="InterPro"/>
</dbReference>
<dbReference type="InterPro" id="IPR013783">
    <property type="entry name" value="Ig-like_fold"/>
</dbReference>
<evidence type="ECO:0000313" key="12">
    <source>
        <dbReference type="EMBL" id="UGS37564.1"/>
    </source>
</evidence>
<sequence length="724" mass="81164">MSAKVDALVARDTADPHSILGAHPSKNGVKIRAYRPAAEAVSAVVDGQTTKLKRCHPDGVFEGVVKDAEMPLSYELDVRYPDGNEFRIQDPYRFPPTLGELDLHLVGEGRHERLYNRLGAHVTEVDGVAGTAFAVWAPSARSVSVVGDFDSWDGRLHPMRSLGSSGVWELFVPGVGEGARYKFEIRAQSGALLLKADPVAFAAEMPPATASVVTRSRHEWGDDAWLAERAAREPLSSPVSIYEVHLGSWRRDPRAPDSCLSYLELADELAAYAKDMGFTHVELMPVMAHPFSGSWGYQVTSYYAPTPRFGTPDEFRAFIDRLHDAGIGVLLDWVPAHFPRDEWGLARFDGTALYEHEDPRRGAHPDWGTLVFNFGRNEVRNFLLSNALFWSDEYHADGIRVDAVASMLYLDYSRKAGEWIPNRFGGREDLDAVEFLKELNELLFAREPGIVTAAEESTAWPGVSRPTYLGGLGFGFKWNMGWMHDTLTYFQRDPIHRRYHHHTLTFSLMYAFSENFVLPLSHDEVVHGKGSLLQKMPGDRWQQLANLRSLYAYMWAHPGKKLLFMGGELAQEREWSHERSLDWHLLEDAGHSGVQALVRDLNHVYRDTPALWERDFDSSGFYWLEPNDADRNVVAFARAGNPGTEHLVCVCNLSPVPRERYRVGLPRGGRWLEALNTDAGLYGGSNVGNMGGVDAEPVRWHDQGHSAELTLPPLGVVWLVPERG</sequence>
<dbReference type="InterPro" id="IPR006047">
    <property type="entry name" value="GH13_cat_dom"/>
</dbReference>
<feature type="active site" description="Proton donor" evidence="9 10">
    <location>
        <position position="455"/>
    </location>
</feature>
<dbReference type="Pfam" id="PF22019">
    <property type="entry name" value="GlgB_N"/>
    <property type="match status" value="1"/>
</dbReference>
<dbReference type="NCBIfam" id="TIGR01515">
    <property type="entry name" value="branching_enzym"/>
    <property type="match status" value="1"/>
</dbReference>
<dbReference type="Gene3D" id="2.60.40.10">
    <property type="entry name" value="Immunoglobulins"/>
    <property type="match status" value="2"/>
</dbReference>
<gene>
    <name evidence="9 12" type="primary">glgB</name>
    <name evidence="12" type="ORF">DSM104329_03981</name>
</gene>
<dbReference type="InterPro" id="IPR006048">
    <property type="entry name" value="A-amylase/branching_C"/>
</dbReference>
<evidence type="ECO:0000256" key="5">
    <source>
        <dbReference type="ARBA" id="ARBA00022676"/>
    </source>
</evidence>
<feature type="domain" description="Glycosyl hydrolase family 13 catalytic" evidence="11">
    <location>
        <begin position="243"/>
        <end position="579"/>
    </location>
</feature>
<dbReference type="RefSeq" id="WP_259311614.1">
    <property type="nucleotide sequence ID" value="NZ_CP087164.1"/>
</dbReference>
<dbReference type="GO" id="GO:0005978">
    <property type="term" value="P:glycogen biosynthetic process"/>
    <property type="evidence" value="ECO:0007669"/>
    <property type="project" value="UniProtKB-UniRule"/>
</dbReference>
<dbReference type="InterPro" id="IPR004193">
    <property type="entry name" value="Glyco_hydro_13_N"/>
</dbReference>
<dbReference type="NCBIfam" id="NF003811">
    <property type="entry name" value="PRK05402.1"/>
    <property type="match status" value="1"/>
</dbReference>
<name>A0A9E6Y035_9ACTN</name>
<dbReference type="PANTHER" id="PTHR43651">
    <property type="entry name" value="1,4-ALPHA-GLUCAN-BRANCHING ENZYME"/>
    <property type="match status" value="1"/>
</dbReference>
<dbReference type="GO" id="GO:0003844">
    <property type="term" value="F:1,4-alpha-glucan branching enzyme activity"/>
    <property type="evidence" value="ECO:0007669"/>
    <property type="project" value="UniProtKB-UniRule"/>
</dbReference>
<dbReference type="GO" id="GO:0043169">
    <property type="term" value="F:cation binding"/>
    <property type="evidence" value="ECO:0007669"/>
    <property type="project" value="InterPro"/>
</dbReference>
<dbReference type="EMBL" id="CP087164">
    <property type="protein sequence ID" value="UGS37564.1"/>
    <property type="molecule type" value="Genomic_DNA"/>
</dbReference>
<dbReference type="InterPro" id="IPR037439">
    <property type="entry name" value="Branching_enzy"/>
</dbReference>
<dbReference type="InterPro" id="IPR013780">
    <property type="entry name" value="Glyco_hydro_b"/>
</dbReference>
<dbReference type="Gene3D" id="3.20.20.80">
    <property type="entry name" value="Glycosidases"/>
    <property type="match status" value="1"/>
</dbReference>
<dbReference type="Pfam" id="PF02806">
    <property type="entry name" value="Alpha-amylase_C"/>
    <property type="match status" value="1"/>
</dbReference>
<dbReference type="FunFam" id="2.60.40.1180:FF:000002">
    <property type="entry name" value="1,4-alpha-glucan branching enzyme GlgB"/>
    <property type="match status" value="1"/>
</dbReference>
<comment type="similarity">
    <text evidence="3 9">Belongs to the glycosyl hydrolase 13 family. GlgB subfamily.</text>
</comment>
<evidence type="ECO:0000256" key="7">
    <source>
        <dbReference type="ARBA" id="ARBA00023056"/>
    </source>
</evidence>
<keyword evidence="8 9" id="KW-0119">Carbohydrate metabolism</keyword>
<dbReference type="PANTHER" id="PTHR43651:SF3">
    <property type="entry name" value="1,4-ALPHA-GLUCAN-BRANCHING ENZYME"/>
    <property type="match status" value="1"/>
</dbReference>
<comment type="catalytic activity">
    <reaction evidence="1 9">
        <text>Transfers a segment of a (1-&gt;4)-alpha-D-glucan chain to a primary hydroxy group in a similar glucan chain.</text>
        <dbReference type="EC" id="2.4.1.18"/>
    </reaction>
</comment>
<dbReference type="AlphaFoldDB" id="A0A9E6Y035"/>
<dbReference type="FunFam" id="2.60.40.10:FF:000169">
    <property type="entry name" value="1,4-alpha-glucan branching enzyme GlgB"/>
    <property type="match status" value="1"/>
</dbReference>
<dbReference type="SMART" id="SM00642">
    <property type="entry name" value="Aamy"/>
    <property type="match status" value="1"/>
</dbReference>
<dbReference type="NCBIfam" id="NF008967">
    <property type="entry name" value="PRK12313.1"/>
    <property type="match status" value="1"/>
</dbReference>
<dbReference type="InterPro" id="IPR044143">
    <property type="entry name" value="GlgB_N_E_set_prok"/>
</dbReference>
<dbReference type="InterPro" id="IPR006407">
    <property type="entry name" value="GlgB"/>
</dbReference>
<dbReference type="KEGG" id="sbae:DSM104329_03981"/>
<comment type="pathway">
    <text evidence="2 9">Glycan biosynthesis; glycogen biosynthesis.</text>
</comment>
<protein>
    <recommendedName>
        <fullName evidence="9">1,4-alpha-glucan branching enzyme GlgB</fullName>
        <ecNumber evidence="9">2.4.1.18</ecNumber>
    </recommendedName>
    <alternativeName>
        <fullName evidence="9">1,4-alpha-D-glucan:1,4-alpha-D-glucan 6-glucosyl-transferase</fullName>
    </alternativeName>
    <alternativeName>
        <fullName evidence="9">Alpha-(1-&gt;4)-glucan branching enzyme</fullName>
    </alternativeName>
    <alternativeName>
        <fullName evidence="9">Glycogen branching enzyme</fullName>
        <shortName evidence="9">BE</shortName>
    </alternativeName>
</protein>
<dbReference type="SUPFAM" id="SSF51011">
    <property type="entry name" value="Glycosyl hydrolase domain"/>
    <property type="match status" value="1"/>
</dbReference>
<evidence type="ECO:0000313" key="13">
    <source>
        <dbReference type="Proteomes" id="UP001162834"/>
    </source>
</evidence>
<evidence type="ECO:0000256" key="8">
    <source>
        <dbReference type="ARBA" id="ARBA00023277"/>
    </source>
</evidence>
<dbReference type="SUPFAM" id="SSF51445">
    <property type="entry name" value="(Trans)glycosidases"/>
    <property type="match status" value="1"/>
</dbReference>
<evidence type="ECO:0000256" key="10">
    <source>
        <dbReference type="PIRSR" id="PIRSR000463-1"/>
    </source>
</evidence>
<evidence type="ECO:0000256" key="4">
    <source>
        <dbReference type="ARBA" id="ARBA00022600"/>
    </source>
</evidence>
<evidence type="ECO:0000256" key="6">
    <source>
        <dbReference type="ARBA" id="ARBA00022679"/>
    </source>
</evidence>
<organism evidence="12 13">
    <name type="scientific">Capillimicrobium parvum</name>
    <dbReference type="NCBI Taxonomy" id="2884022"/>
    <lineage>
        <taxon>Bacteria</taxon>
        <taxon>Bacillati</taxon>
        <taxon>Actinomycetota</taxon>
        <taxon>Thermoleophilia</taxon>
        <taxon>Solirubrobacterales</taxon>
        <taxon>Capillimicrobiaceae</taxon>
        <taxon>Capillimicrobium</taxon>
    </lineage>
</organism>
<evidence type="ECO:0000256" key="3">
    <source>
        <dbReference type="ARBA" id="ARBA00009000"/>
    </source>
</evidence>
<evidence type="ECO:0000259" key="11">
    <source>
        <dbReference type="SMART" id="SM00642"/>
    </source>
</evidence>
<comment type="function">
    <text evidence="9">Catalyzes the formation of the alpha-1,6-glucosidic linkages in glycogen by scission of a 1,4-alpha-linked oligosaccharide from growing alpha-1,4-glucan chains and the subsequent attachment of the oligosaccharide to the alpha-1,6 position.</text>
</comment>
<dbReference type="FunFam" id="3.20.20.80:FF:000003">
    <property type="entry name" value="1,4-alpha-glucan branching enzyme GlgB"/>
    <property type="match status" value="1"/>
</dbReference>
<proteinExistence type="inferred from homology"/>
<reference evidence="12" key="1">
    <citation type="journal article" date="2022" name="Int. J. Syst. Evol. Microbiol.">
        <title>Pseudomonas aegrilactucae sp. nov. and Pseudomonas morbosilactucae sp. nov., pathogens causing bacterial rot of lettuce in Japan.</title>
        <authorList>
            <person name="Sawada H."/>
            <person name="Fujikawa T."/>
            <person name="Satou M."/>
        </authorList>
    </citation>
    <scope>NUCLEOTIDE SEQUENCE</scope>
    <source>
        <strain evidence="12">0166_1</strain>
    </source>
</reference>
<dbReference type="InterPro" id="IPR014756">
    <property type="entry name" value="Ig_E-set"/>
</dbReference>
<keyword evidence="13" id="KW-1185">Reference proteome</keyword>
<dbReference type="Pfam" id="PF02922">
    <property type="entry name" value="CBM_48"/>
    <property type="match status" value="1"/>
</dbReference>
<dbReference type="EC" id="2.4.1.18" evidence="9"/>
<comment type="subunit">
    <text evidence="9">Monomer.</text>
</comment>
<dbReference type="Pfam" id="PF00128">
    <property type="entry name" value="Alpha-amylase"/>
    <property type="match status" value="1"/>
</dbReference>
<dbReference type="HAMAP" id="MF_00685">
    <property type="entry name" value="GlgB"/>
    <property type="match status" value="1"/>
</dbReference>